<dbReference type="GO" id="GO:0006412">
    <property type="term" value="P:translation"/>
    <property type="evidence" value="ECO:0007669"/>
    <property type="project" value="InterPro"/>
</dbReference>
<evidence type="ECO:0000313" key="11">
    <source>
        <dbReference type="EMBL" id="RNA38193.1"/>
    </source>
</evidence>
<name>A0A3M7SQW7_BRAPC</name>
<dbReference type="FunFam" id="3.10.290.10:FF:000051">
    <property type="entry name" value="40S ribosomal protein S4, X isoform"/>
    <property type="match status" value="1"/>
</dbReference>
<dbReference type="EMBL" id="REGN01000908">
    <property type="protein sequence ID" value="RNA38193.1"/>
    <property type="molecule type" value="Genomic_DNA"/>
</dbReference>
<feature type="domain" description="Small ribosomal subunit protein eS4 N-terminal" evidence="9">
    <location>
        <begin position="4"/>
        <end position="40"/>
    </location>
</feature>
<dbReference type="Pfam" id="PF00900">
    <property type="entry name" value="Ribosomal_S4e"/>
    <property type="match status" value="1"/>
</dbReference>
<dbReference type="Pfam" id="PF08071">
    <property type="entry name" value="RS4NT"/>
    <property type="match status" value="1"/>
</dbReference>
<keyword evidence="5 6" id="KW-0687">Ribonucleoprotein</keyword>
<gene>
    <name evidence="11" type="ORF">BpHYR1_046062</name>
</gene>
<sequence length="261" mass="29867">MGYRGRRKHLKRLYAPKHWMLDKLSGVFAPKPSAGPHKSRECLPTIIFLRNRLKYALTYTEAKKICAQRLIKIDGKVRTDMTFPAGFMDVISIEKTNEFFRLIYDVKGRFTVHRITKEEAQYKLCKVKKVMVGSKAVPMIVTHDGRTIRYPDPHVKVNDSIRLNLETNKIEDYIKFDSGNLVMITGGHNLGRVGVITSRERHPGSFDIVHIKDAANNTFATRLSYVFLIGKGNKPWVSLPADKGVRKSITEEREKRLALKA</sequence>
<dbReference type="PANTHER" id="PTHR11581">
    <property type="entry name" value="30S/40S RIBOSOMAL PROTEIN S4"/>
    <property type="match status" value="1"/>
</dbReference>
<keyword evidence="2 6" id="KW-0699">rRNA-binding</keyword>
<dbReference type="Pfam" id="PF16121">
    <property type="entry name" value="40S_S4_C"/>
    <property type="match status" value="1"/>
</dbReference>
<dbReference type="InterPro" id="IPR013843">
    <property type="entry name" value="Ribosomal_eS4_N"/>
</dbReference>
<dbReference type="InterPro" id="IPR038237">
    <property type="entry name" value="Ribosomal_eS4_central_sf"/>
</dbReference>
<dbReference type="Gene3D" id="2.30.30.30">
    <property type="match status" value="1"/>
</dbReference>
<keyword evidence="3 6" id="KW-0694">RNA-binding</keyword>
<dbReference type="InterPro" id="IPR000876">
    <property type="entry name" value="Ribosomal_eS4"/>
</dbReference>
<dbReference type="Pfam" id="PF00467">
    <property type="entry name" value="KOW"/>
    <property type="match status" value="1"/>
</dbReference>
<evidence type="ECO:0000256" key="2">
    <source>
        <dbReference type="ARBA" id="ARBA00022730"/>
    </source>
</evidence>
<dbReference type="STRING" id="10195.A0A3M7SQW7"/>
<dbReference type="Gene3D" id="3.10.290.10">
    <property type="entry name" value="RNA-binding S4 domain"/>
    <property type="match status" value="1"/>
</dbReference>
<dbReference type="Gene3D" id="2.40.50.740">
    <property type="match status" value="1"/>
</dbReference>
<dbReference type="GO" id="GO:0003735">
    <property type="term" value="F:structural constituent of ribosome"/>
    <property type="evidence" value="ECO:0007669"/>
    <property type="project" value="UniProtKB-UniRule"/>
</dbReference>
<evidence type="ECO:0000256" key="6">
    <source>
        <dbReference type="PIRNR" id="PIRNR002116"/>
    </source>
</evidence>
<dbReference type="InterPro" id="IPR041982">
    <property type="entry name" value="Ribosomal_eS4_KOW"/>
</dbReference>
<comment type="similarity">
    <text evidence="1 6">Belongs to the eukaryotic ribosomal protein eS4 family.</text>
</comment>
<evidence type="ECO:0000259" key="7">
    <source>
        <dbReference type="Pfam" id="PF00467"/>
    </source>
</evidence>
<evidence type="ECO:0000313" key="12">
    <source>
        <dbReference type="Proteomes" id="UP000276133"/>
    </source>
</evidence>
<dbReference type="AlphaFoldDB" id="A0A3M7SQW7"/>
<dbReference type="InterPro" id="IPR005824">
    <property type="entry name" value="KOW"/>
</dbReference>
<evidence type="ECO:0000259" key="8">
    <source>
        <dbReference type="Pfam" id="PF00900"/>
    </source>
</evidence>
<comment type="caution">
    <text evidence="11">The sequence shown here is derived from an EMBL/GenBank/DDBJ whole genome shotgun (WGS) entry which is preliminary data.</text>
</comment>
<proteinExistence type="inferred from homology"/>
<evidence type="ECO:0000256" key="4">
    <source>
        <dbReference type="ARBA" id="ARBA00022980"/>
    </source>
</evidence>
<accession>A0A3M7SQW7</accession>
<evidence type="ECO:0000259" key="9">
    <source>
        <dbReference type="Pfam" id="PF08071"/>
    </source>
</evidence>
<dbReference type="PANTHER" id="PTHR11581:SF0">
    <property type="entry name" value="SMALL RIBOSOMAL SUBUNIT PROTEIN ES4"/>
    <property type="match status" value="1"/>
</dbReference>
<protein>
    <recommendedName>
        <fullName evidence="6">40S ribosomal protein S4</fullName>
    </recommendedName>
</protein>
<dbReference type="GO" id="GO:0019843">
    <property type="term" value="F:rRNA binding"/>
    <property type="evidence" value="ECO:0007669"/>
    <property type="project" value="UniProtKB-UniRule"/>
</dbReference>
<dbReference type="CDD" id="cd06087">
    <property type="entry name" value="KOW_RPS4"/>
    <property type="match status" value="1"/>
</dbReference>
<dbReference type="PIRSF" id="PIRSF002116">
    <property type="entry name" value="Ribosomal_S4"/>
    <property type="match status" value="1"/>
</dbReference>
<dbReference type="InterPro" id="IPR036986">
    <property type="entry name" value="S4_RNA-bd_sf"/>
</dbReference>
<feature type="domain" description="KOW" evidence="7">
    <location>
        <begin position="179"/>
        <end position="212"/>
    </location>
</feature>
<dbReference type="InterPro" id="IPR013845">
    <property type="entry name" value="Ribosomal_eS4_central_region"/>
</dbReference>
<dbReference type="OrthoDB" id="1109245at2759"/>
<dbReference type="FunFam" id="2.30.30.30:FF:000005">
    <property type="entry name" value="40S ribosomal protein S4"/>
    <property type="match status" value="1"/>
</dbReference>
<feature type="domain" description="Small ribosomal subunit protein eS4 central region" evidence="8">
    <location>
        <begin position="96"/>
        <end position="170"/>
    </location>
</feature>
<dbReference type="GO" id="GO:0022627">
    <property type="term" value="C:cytosolic small ribosomal subunit"/>
    <property type="evidence" value="ECO:0007669"/>
    <property type="project" value="TreeGrafter"/>
</dbReference>
<evidence type="ECO:0000259" key="10">
    <source>
        <dbReference type="Pfam" id="PF16121"/>
    </source>
</evidence>
<dbReference type="Proteomes" id="UP000276133">
    <property type="component" value="Unassembled WGS sequence"/>
</dbReference>
<reference evidence="11 12" key="1">
    <citation type="journal article" date="2018" name="Sci. Rep.">
        <title>Genomic signatures of local adaptation to the degree of environmental predictability in rotifers.</title>
        <authorList>
            <person name="Franch-Gras L."/>
            <person name="Hahn C."/>
            <person name="Garcia-Roger E.M."/>
            <person name="Carmona M.J."/>
            <person name="Serra M."/>
            <person name="Gomez A."/>
        </authorList>
    </citation>
    <scope>NUCLEOTIDE SEQUENCE [LARGE SCALE GENOMIC DNA]</scope>
    <source>
        <strain evidence="11">HYR1</strain>
    </source>
</reference>
<dbReference type="InterPro" id="IPR014722">
    <property type="entry name" value="Rib_uL2_dom2"/>
</dbReference>
<evidence type="ECO:0000256" key="3">
    <source>
        <dbReference type="ARBA" id="ARBA00022884"/>
    </source>
</evidence>
<dbReference type="InterPro" id="IPR032277">
    <property type="entry name" value="Ribosomal_eS4_C"/>
</dbReference>
<evidence type="ECO:0000256" key="5">
    <source>
        <dbReference type="ARBA" id="ARBA00023274"/>
    </source>
</evidence>
<keyword evidence="12" id="KW-1185">Reference proteome</keyword>
<dbReference type="FunFam" id="2.40.50.740:FF:000001">
    <property type="entry name" value="40S ribosomal protein S4"/>
    <property type="match status" value="1"/>
</dbReference>
<keyword evidence="4 6" id="KW-0689">Ribosomal protein</keyword>
<dbReference type="HAMAP" id="MF_00485">
    <property type="entry name" value="Ribosomal_eS4"/>
    <property type="match status" value="1"/>
</dbReference>
<evidence type="ECO:0000256" key="1">
    <source>
        <dbReference type="ARBA" id="ARBA00007500"/>
    </source>
</evidence>
<dbReference type="CDD" id="cd00165">
    <property type="entry name" value="S4"/>
    <property type="match status" value="1"/>
</dbReference>
<dbReference type="PROSITE" id="PS50889">
    <property type="entry name" value="S4"/>
    <property type="match status" value="1"/>
</dbReference>
<dbReference type="SUPFAM" id="SSF55174">
    <property type="entry name" value="Alpha-L RNA-binding motif"/>
    <property type="match status" value="1"/>
</dbReference>
<organism evidence="11 12">
    <name type="scientific">Brachionus plicatilis</name>
    <name type="common">Marine rotifer</name>
    <name type="synonym">Brachionus muelleri</name>
    <dbReference type="NCBI Taxonomy" id="10195"/>
    <lineage>
        <taxon>Eukaryota</taxon>
        <taxon>Metazoa</taxon>
        <taxon>Spiralia</taxon>
        <taxon>Gnathifera</taxon>
        <taxon>Rotifera</taxon>
        <taxon>Eurotatoria</taxon>
        <taxon>Monogononta</taxon>
        <taxon>Pseudotrocha</taxon>
        <taxon>Ploima</taxon>
        <taxon>Brachionidae</taxon>
        <taxon>Brachionus</taxon>
    </lineage>
</organism>
<feature type="domain" description="Small ribosomal subunit protein eS4 C-terminal" evidence="10">
    <location>
        <begin position="213"/>
        <end position="258"/>
    </location>
</feature>